<dbReference type="Pfam" id="PF02016">
    <property type="entry name" value="Peptidase_S66"/>
    <property type="match status" value="1"/>
</dbReference>
<evidence type="ECO:0000259" key="4">
    <source>
        <dbReference type="Pfam" id="PF02016"/>
    </source>
</evidence>
<feature type="domain" description="LD-carboxypeptidase C-terminal" evidence="5">
    <location>
        <begin position="200"/>
        <end position="314"/>
    </location>
</feature>
<dbReference type="PATRIC" id="fig|1641389.3.peg.246"/>
<keyword evidence="2" id="KW-0378">Hydrolase</keyword>
<dbReference type="GO" id="GO:0016787">
    <property type="term" value="F:hydrolase activity"/>
    <property type="evidence" value="ECO:0007669"/>
    <property type="project" value="UniProtKB-KW"/>
</dbReference>
<dbReference type="EMBL" id="LGGO01000014">
    <property type="protein sequence ID" value="KUK77665.1"/>
    <property type="molecule type" value="Genomic_DNA"/>
</dbReference>
<dbReference type="PIRSF" id="PIRSF028757">
    <property type="entry name" value="LD-carboxypeptidase"/>
    <property type="match status" value="1"/>
</dbReference>
<dbReference type="Proteomes" id="UP000053904">
    <property type="component" value="Unassembled WGS sequence"/>
</dbReference>
<dbReference type="InterPro" id="IPR027478">
    <property type="entry name" value="LdcA_N"/>
</dbReference>
<evidence type="ECO:0000256" key="1">
    <source>
        <dbReference type="ARBA" id="ARBA00010233"/>
    </source>
</evidence>
<dbReference type="Gene3D" id="3.50.30.60">
    <property type="entry name" value="LD-carboxypeptidase A C-terminal domain-like"/>
    <property type="match status" value="1"/>
</dbReference>
<dbReference type="AlphaFoldDB" id="A0A117M0J4"/>
<feature type="active site" description="Charge relay system" evidence="3">
    <location>
        <position position="299"/>
    </location>
</feature>
<reference evidence="7" key="1">
    <citation type="journal article" date="2015" name="MBio">
        <title>Genome-Resolved Metagenomic Analysis Reveals Roles for Candidate Phyla and Other Microbial Community Members in Biogeochemical Transformations in Oil Reservoirs.</title>
        <authorList>
            <person name="Hu P."/>
            <person name="Tom L."/>
            <person name="Singh A."/>
            <person name="Thomas B.C."/>
            <person name="Baker B.J."/>
            <person name="Piceno Y.M."/>
            <person name="Andersen G.L."/>
            <person name="Banfield J.F."/>
        </authorList>
    </citation>
    <scope>NUCLEOTIDE SEQUENCE [LARGE SCALE GENOMIC DNA]</scope>
</reference>
<name>A0A117M0J4_9BACT</name>
<evidence type="ECO:0000256" key="3">
    <source>
        <dbReference type="PIRSR" id="PIRSR028757-1"/>
    </source>
</evidence>
<dbReference type="InterPro" id="IPR040449">
    <property type="entry name" value="Peptidase_S66_N"/>
</dbReference>
<dbReference type="PANTHER" id="PTHR30237:SF6">
    <property type="entry name" value="CARBOXYPEPTIDASE YOCD-RELATED"/>
    <property type="match status" value="1"/>
</dbReference>
<proteinExistence type="inferred from homology"/>
<organism evidence="6 7">
    <name type="scientific">candidate division WS6 bacterium 34_10</name>
    <dbReference type="NCBI Taxonomy" id="1641389"/>
    <lineage>
        <taxon>Bacteria</taxon>
        <taxon>Candidatus Dojkabacteria</taxon>
    </lineage>
</organism>
<comment type="caution">
    <text evidence="6">The sequence shown here is derived from an EMBL/GenBank/DDBJ whole genome shotgun (WGS) entry which is preliminary data.</text>
</comment>
<dbReference type="PANTHER" id="PTHR30237">
    <property type="entry name" value="MURAMOYLTETRAPEPTIDE CARBOXYPEPTIDASE"/>
    <property type="match status" value="1"/>
</dbReference>
<dbReference type="InterPro" id="IPR029062">
    <property type="entry name" value="Class_I_gatase-like"/>
</dbReference>
<accession>A0A117M0J4</accession>
<dbReference type="InterPro" id="IPR027461">
    <property type="entry name" value="Carboxypeptidase_A_C_sf"/>
</dbReference>
<dbReference type="InterPro" id="IPR040921">
    <property type="entry name" value="Peptidase_S66C"/>
</dbReference>
<gene>
    <name evidence="6" type="ORF">XD93_0178</name>
</gene>
<evidence type="ECO:0000313" key="7">
    <source>
        <dbReference type="Proteomes" id="UP000053904"/>
    </source>
</evidence>
<protein>
    <recommendedName>
        <fullName evidence="8">Peptidase U61 LD-carboxypeptidase A</fullName>
    </recommendedName>
</protein>
<dbReference type="SUPFAM" id="SSF52317">
    <property type="entry name" value="Class I glutamine amidotransferase-like"/>
    <property type="match status" value="1"/>
</dbReference>
<comment type="similarity">
    <text evidence="1">Belongs to the peptidase S66 family.</text>
</comment>
<feature type="active site" description="Nucleophile" evidence="3">
    <location>
        <position position="112"/>
    </location>
</feature>
<evidence type="ECO:0000313" key="6">
    <source>
        <dbReference type="EMBL" id="KUK77665.1"/>
    </source>
</evidence>
<evidence type="ECO:0008006" key="8">
    <source>
        <dbReference type="Google" id="ProtNLM"/>
    </source>
</evidence>
<dbReference type="CDD" id="cd07062">
    <property type="entry name" value="Peptidase_S66_mccF_like"/>
    <property type="match status" value="1"/>
</dbReference>
<feature type="active site" description="Charge relay system" evidence="3">
    <location>
        <position position="231"/>
    </location>
</feature>
<dbReference type="InterPro" id="IPR003507">
    <property type="entry name" value="S66_fam"/>
</dbReference>
<dbReference type="Gene3D" id="3.40.50.10740">
    <property type="entry name" value="Class I glutamine amidotransferase-like"/>
    <property type="match status" value="1"/>
</dbReference>
<evidence type="ECO:0000256" key="2">
    <source>
        <dbReference type="ARBA" id="ARBA00022801"/>
    </source>
</evidence>
<dbReference type="SUPFAM" id="SSF141986">
    <property type="entry name" value="LD-carboxypeptidase A C-terminal domain-like"/>
    <property type="match status" value="1"/>
</dbReference>
<dbReference type="Pfam" id="PF17676">
    <property type="entry name" value="Peptidase_S66C"/>
    <property type="match status" value="1"/>
</dbReference>
<evidence type="ECO:0000259" key="5">
    <source>
        <dbReference type="Pfam" id="PF17676"/>
    </source>
</evidence>
<feature type="domain" description="LD-carboxypeptidase N-terminal" evidence="4">
    <location>
        <begin position="13"/>
        <end position="132"/>
    </location>
</feature>
<sequence>MRLKIDNTRNKTIGIITTSTPIDGLSEEKIERAYSYLRDKGWEIIESPVCRKSNEYLSGSIEERVKYLNDFVLDKDIDVIMSFWGGTNTNQLLPYLDYELIKEHPKIYVGYSDTSALLLAITKKTGLITYHGPAAITYSKPDLMEYCYEYFEKAIKKDQWSIEEPKKYADDLYFLRETDSDRRIFKDNEGMKVFREGTCEGEIIASNLQTLLVLAGTEYFPSLNGKILFIEEAEDEQAPMIHRFFTHLSLLEGFNEIKGLVVGKFMDYSKVSEDNLTNILEEISIRFEGPLVYNASFGHTDPIFTIPNGAKVNINTNSSDSIRFYYD</sequence>